<dbReference type="Proteomes" id="UP000433876">
    <property type="component" value="Unassembled WGS sequence"/>
</dbReference>
<sequence>MRTFTLLGSLLALVSVHVVKAADYGPCPYKENENCWEIMDNTGCFLNPTSTEQIFGCITGGKEGQLPPFFYLSFDDDKEGLDDDGDALDEDG</sequence>
<organism evidence="2 3">
    <name type="scientific">Sordaria macrospora</name>
    <dbReference type="NCBI Taxonomy" id="5147"/>
    <lineage>
        <taxon>Eukaryota</taxon>
        <taxon>Fungi</taxon>
        <taxon>Dikarya</taxon>
        <taxon>Ascomycota</taxon>
        <taxon>Pezizomycotina</taxon>
        <taxon>Sordariomycetes</taxon>
        <taxon>Sordariomycetidae</taxon>
        <taxon>Sordariales</taxon>
        <taxon>Sordariaceae</taxon>
        <taxon>Sordaria</taxon>
    </lineage>
</organism>
<feature type="signal peptide" evidence="1">
    <location>
        <begin position="1"/>
        <end position="21"/>
    </location>
</feature>
<dbReference type="AlphaFoldDB" id="A0A8S8ZY51"/>
<proteinExistence type="predicted"/>
<accession>A0A8S8ZY51</accession>
<keyword evidence="1" id="KW-0732">Signal</keyword>
<comment type="caution">
    <text evidence="2">The sequence shown here is derived from an EMBL/GenBank/DDBJ whole genome shotgun (WGS) entry which is preliminary data.</text>
</comment>
<feature type="chain" id="PRO_5035745543" evidence="1">
    <location>
        <begin position="22"/>
        <end position="92"/>
    </location>
</feature>
<name>A0A8S8ZY51_SORMA</name>
<protein>
    <submittedName>
        <fullName evidence="2">Uncharacterized protein</fullName>
    </submittedName>
</protein>
<evidence type="ECO:0000313" key="3">
    <source>
        <dbReference type="Proteomes" id="UP000433876"/>
    </source>
</evidence>
<dbReference type="VEuPathDB" id="FungiDB:SMAC_07715"/>
<reference evidence="2 3" key="1">
    <citation type="submission" date="2017-07" db="EMBL/GenBank/DDBJ databases">
        <title>Genome sequence of the Sordaria macrospora wild type strain R19027.</title>
        <authorList>
            <person name="Nowrousian M."/>
            <person name="Teichert I."/>
            <person name="Kueck U."/>
        </authorList>
    </citation>
    <scope>NUCLEOTIDE SEQUENCE [LARGE SCALE GENOMIC DNA]</scope>
    <source>
        <strain evidence="2 3">R19027</strain>
        <tissue evidence="2">Mycelium</tissue>
    </source>
</reference>
<dbReference type="EMBL" id="NMPR01000017">
    <property type="protein sequence ID" value="KAA8634903.1"/>
    <property type="molecule type" value="Genomic_DNA"/>
</dbReference>
<gene>
    <name evidence="2" type="ORF">SMACR_07715</name>
</gene>
<evidence type="ECO:0000313" key="2">
    <source>
        <dbReference type="EMBL" id="KAA8634903.1"/>
    </source>
</evidence>
<dbReference type="OMA" id="NENCWEI"/>
<evidence type="ECO:0000256" key="1">
    <source>
        <dbReference type="SAM" id="SignalP"/>
    </source>
</evidence>